<dbReference type="InterPro" id="IPR002921">
    <property type="entry name" value="Fungal_lipase-type"/>
</dbReference>
<keyword evidence="2" id="KW-0472">Membrane</keyword>
<dbReference type="Proteomes" id="UP000029120">
    <property type="component" value="Chromosome 1"/>
</dbReference>
<evidence type="ECO:0000313" key="5">
    <source>
        <dbReference type="EMBL" id="KFK42912.1"/>
    </source>
</evidence>
<dbReference type="GO" id="GO:0006629">
    <property type="term" value="P:lipid metabolic process"/>
    <property type="evidence" value="ECO:0007669"/>
    <property type="project" value="InterPro"/>
</dbReference>
<dbReference type="InterPro" id="IPR055782">
    <property type="entry name" value="DUF7358"/>
</dbReference>
<dbReference type="Pfam" id="PF01764">
    <property type="entry name" value="Lipase_3"/>
    <property type="match status" value="1"/>
</dbReference>
<feature type="domain" description="Fungal lipase-type" evidence="3">
    <location>
        <begin position="366"/>
        <end position="512"/>
    </location>
</feature>
<feature type="transmembrane region" description="Helical" evidence="2">
    <location>
        <begin position="93"/>
        <end position="116"/>
    </location>
</feature>
<sequence>MWISRLKRVRRTIMVLGIANFAVIVSGGVLTLVSNSDCNNAAQLFPLFAVCFAAGVKLAVMVKVGTTQELMATTIMDSPTQNNHQRKLKYKTWLWWTRFAMVITVLQFIGASYLMFRVPKFVSHDGMPRDCVLGLSPDTRGWKQTLQVAFLITVCFVALAQCFTGSDILQWRSFYATQDDAWKAHYQEVFDHGIREVLCCLGRREYMGVIEEDEVCSVARLLGDLVSYRASGTGHLEFLAGLALLQNNSQFPESYENCMEAPAFHLQEAATLHKFAEAAYTGPLLDVGRNPALFLCTWICRQGILTPWSRKWRPKLDGDNWWRGHAAAFLKFINFPPHVLRRGRICREKCKATYFVVVLHYLRCVVIAVRGTETAEDLITDGLGRACSLTAEDLEGLPNHIHGMDPSRTHYGHSGIVGAARDLFMQVEGDPKFGESGSSGFLSSLIGDGCECDGYSIRIVGHSLGGAIASLLGIRLRCRFPNLFVYAYGPLPCVDSDVADACSEFVTSIVLDNEFSSRLSYGSIRRLQVAAIKVLSQDPKADTALIFRLARRFLSASKRQQNIVEETPGEAIPSIIVDDSRESPQQEDLIYPIWEQGEAEMRQEGEEFINPFHNMASADNPVSQFMETVPTKEDDSEAPEMFLPGLVIHIVPEGNNMSVPLWRGWAMCDATDGYKAYVANRESFKEIMVSQSMFLDHLPWRCRHALHKVLESRNLFCDVTSESDIV</sequence>
<dbReference type="AlphaFoldDB" id="A0A087HLB0"/>
<dbReference type="eggNOG" id="KOG2088">
    <property type="taxonomic scope" value="Eukaryota"/>
</dbReference>
<feature type="transmembrane region" description="Helical" evidence="2">
    <location>
        <begin position="44"/>
        <end position="62"/>
    </location>
</feature>
<dbReference type="Gramene" id="KFK42912">
    <property type="protein sequence ID" value="KFK42912"/>
    <property type="gene ID" value="AALP_AA1G054500"/>
</dbReference>
<evidence type="ECO:0000259" key="4">
    <source>
        <dbReference type="Pfam" id="PF24057"/>
    </source>
</evidence>
<evidence type="ECO:0000256" key="2">
    <source>
        <dbReference type="SAM" id="Phobius"/>
    </source>
</evidence>
<dbReference type="CDD" id="cd00519">
    <property type="entry name" value="Lipase_3"/>
    <property type="match status" value="1"/>
</dbReference>
<organism evidence="5 6">
    <name type="scientific">Arabis alpina</name>
    <name type="common">Alpine rock-cress</name>
    <dbReference type="NCBI Taxonomy" id="50452"/>
    <lineage>
        <taxon>Eukaryota</taxon>
        <taxon>Viridiplantae</taxon>
        <taxon>Streptophyta</taxon>
        <taxon>Embryophyta</taxon>
        <taxon>Tracheophyta</taxon>
        <taxon>Spermatophyta</taxon>
        <taxon>Magnoliopsida</taxon>
        <taxon>eudicotyledons</taxon>
        <taxon>Gunneridae</taxon>
        <taxon>Pentapetalae</taxon>
        <taxon>rosids</taxon>
        <taxon>malvids</taxon>
        <taxon>Brassicales</taxon>
        <taxon>Brassicaceae</taxon>
        <taxon>Arabideae</taxon>
        <taxon>Arabis</taxon>
    </lineage>
</organism>
<dbReference type="PANTHER" id="PTHR47030">
    <property type="entry name" value="LIPASE CLASS 3 FAMILY PROTEIN"/>
    <property type="match status" value="1"/>
</dbReference>
<keyword evidence="2" id="KW-1133">Transmembrane helix</keyword>
<protein>
    <submittedName>
        <fullName evidence="5">Uncharacterized protein</fullName>
    </submittedName>
</protein>
<gene>
    <name evidence="5" type="ordered locus">AALP_Aa1g054500</name>
</gene>
<dbReference type="OMA" id="EPPYKAF"/>
<dbReference type="Gene3D" id="3.40.50.1820">
    <property type="entry name" value="alpha/beta hydrolase"/>
    <property type="match status" value="1"/>
</dbReference>
<evidence type="ECO:0000256" key="1">
    <source>
        <dbReference type="ARBA" id="ARBA00022801"/>
    </source>
</evidence>
<accession>A0A087HLB0</accession>
<name>A0A087HLB0_ARAAL</name>
<dbReference type="OrthoDB" id="438440at2759"/>
<dbReference type="Pfam" id="PF24057">
    <property type="entry name" value="DUF7358"/>
    <property type="match status" value="1"/>
</dbReference>
<dbReference type="InterPro" id="IPR029058">
    <property type="entry name" value="AB_hydrolase_fold"/>
</dbReference>
<dbReference type="GO" id="GO:0016787">
    <property type="term" value="F:hydrolase activity"/>
    <property type="evidence" value="ECO:0007669"/>
    <property type="project" value="UniProtKB-KW"/>
</dbReference>
<keyword evidence="1" id="KW-0378">Hydrolase</keyword>
<feature type="domain" description="DUF7358" evidence="4">
    <location>
        <begin position="6"/>
        <end position="228"/>
    </location>
</feature>
<feature type="transmembrane region" description="Helical" evidence="2">
    <location>
        <begin position="12"/>
        <end position="32"/>
    </location>
</feature>
<dbReference type="PANTHER" id="PTHR47030:SF2">
    <property type="entry name" value="LIPASE CLASS 3 FAMILY PROTEIN"/>
    <property type="match status" value="1"/>
</dbReference>
<evidence type="ECO:0000313" key="6">
    <source>
        <dbReference type="Proteomes" id="UP000029120"/>
    </source>
</evidence>
<dbReference type="SUPFAM" id="SSF53474">
    <property type="entry name" value="alpha/beta-Hydrolases"/>
    <property type="match status" value="1"/>
</dbReference>
<keyword evidence="6" id="KW-1185">Reference proteome</keyword>
<evidence type="ECO:0000259" key="3">
    <source>
        <dbReference type="Pfam" id="PF01764"/>
    </source>
</evidence>
<keyword evidence="2" id="KW-0812">Transmembrane</keyword>
<proteinExistence type="predicted"/>
<dbReference type="EMBL" id="CM002869">
    <property type="protein sequence ID" value="KFK42912.1"/>
    <property type="molecule type" value="Genomic_DNA"/>
</dbReference>
<reference evidence="6" key="1">
    <citation type="journal article" date="2015" name="Nat. Plants">
        <title>Genome expansion of Arabis alpina linked with retrotransposition and reduced symmetric DNA methylation.</title>
        <authorList>
            <person name="Willing E.M."/>
            <person name="Rawat V."/>
            <person name="Mandakova T."/>
            <person name="Maumus F."/>
            <person name="James G.V."/>
            <person name="Nordstroem K.J."/>
            <person name="Becker C."/>
            <person name="Warthmann N."/>
            <person name="Chica C."/>
            <person name="Szarzynska B."/>
            <person name="Zytnicki M."/>
            <person name="Albani M.C."/>
            <person name="Kiefer C."/>
            <person name="Bergonzi S."/>
            <person name="Castaings L."/>
            <person name="Mateos J.L."/>
            <person name="Berns M.C."/>
            <person name="Bujdoso N."/>
            <person name="Piofczyk T."/>
            <person name="de Lorenzo L."/>
            <person name="Barrero-Sicilia C."/>
            <person name="Mateos I."/>
            <person name="Piednoel M."/>
            <person name="Hagmann J."/>
            <person name="Chen-Min-Tao R."/>
            <person name="Iglesias-Fernandez R."/>
            <person name="Schuster S.C."/>
            <person name="Alonso-Blanco C."/>
            <person name="Roudier F."/>
            <person name="Carbonero P."/>
            <person name="Paz-Ares J."/>
            <person name="Davis S.J."/>
            <person name="Pecinka A."/>
            <person name="Quesneville H."/>
            <person name="Colot V."/>
            <person name="Lysak M.A."/>
            <person name="Weigel D."/>
            <person name="Coupland G."/>
            <person name="Schneeberger K."/>
        </authorList>
    </citation>
    <scope>NUCLEOTIDE SEQUENCE [LARGE SCALE GENOMIC DNA]</scope>
    <source>
        <strain evidence="6">cv. Pajares</strain>
    </source>
</reference>